<dbReference type="Gene3D" id="3.30.565.10">
    <property type="entry name" value="Histidine kinase-like ATPase, C-terminal domain"/>
    <property type="match status" value="1"/>
</dbReference>
<evidence type="ECO:0000313" key="19">
    <source>
        <dbReference type="EMBL" id="MER2493503.1"/>
    </source>
</evidence>
<dbReference type="SUPFAM" id="SSF47384">
    <property type="entry name" value="Homodimeric domain of signal transducing histidine kinase"/>
    <property type="match status" value="1"/>
</dbReference>
<feature type="modified residue" description="Phosphohistidine" evidence="12">
    <location>
        <position position="999"/>
    </location>
</feature>
<feature type="modified residue" description="4-aspartylphosphate" evidence="13">
    <location>
        <position position="854"/>
    </location>
</feature>
<dbReference type="PRINTS" id="PR00344">
    <property type="entry name" value="BCTRLSENSOR"/>
</dbReference>
<dbReference type="CDD" id="cd00082">
    <property type="entry name" value="HisKA"/>
    <property type="match status" value="1"/>
</dbReference>
<dbReference type="InterPro" id="IPR011623">
    <property type="entry name" value="7TMR_DISM_rcpt_extracell_dom1"/>
</dbReference>
<evidence type="ECO:0000256" key="13">
    <source>
        <dbReference type="PROSITE-ProRule" id="PRU00169"/>
    </source>
</evidence>
<dbReference type="InterPro" id="IPR036890">
    <property type="entry name" value="HATPase_C_sf"/>
</dbReference>
<proteinExistence type="predicted"/>
<keyword evidence="11 15" id="KW-0472">Membrane</keyword>
<evidence type="ECO:0000256" key="7">
    <source>
        <dbReference type="ARBA" id="ARBA00022741"/>
    </source>
</evidence>
<dbReference type="SMART" id="SM00448">
    <property type="entry name" value="REC"/>
    <property type="match status" value="2"/>
</dbReference>
<dbReference type="SMART" id="SM00073">
    <property type="entry name" value="HPT"/>
    <property type="match status" value="1"/>
</dbReference>
<dbReference type="SMART" id="SM00387">
    <property type="entry name" value="HATPase_c"/>
    <property type="match status" value="1"/>
</dbReference>
<evidence type="ECO:0000256" key="5">
    <source>
        <dbReference type="ARBA" id="ARBA00022553"/>
    </source>
</evidence>
<protein>
    <recommendedName>
        <fullName evidence="3">histidine kinase</fullName>
        <ecNumber evidence="3">2.7.13.3</ecNumber>
    </recommendedName>
</protein>
<comment type="caution">
    <text evidence="19">The sequence shown here is derived from an EMBL/GenBank/DDBJ whole genome shotgun (WGS) entry which is preliminary data.</text>
</comment>
<sequence>MFIFFGVFLSIFNLNAAEEVVFLDNTNYQQNLFQSSKKYIATDTLFPPSLEQIDTWLEDKKPHGEPELMGDRFWLVQHFINLSNVDEWILYVYRSAFSQAEFRIYSSDGQHSFNLGHKYSGDYDFHYAHDIKLQPGKDYVVIALFDSSYFYAPLKMVVQPKAVLEKKLMMETVIILLVTGICISLAIYNLFVYFGSKEKTNLYYSLYVFFLIWSWLHILHVPEVLFDLQNPILHWLGFLIAGIFSNLFVVNFLKLNHLRPRLAKLCYIAAFISLLCIPFALMHPGTGLIVTTLSSTINLLLGLFAGIVSWKGGYRPAKYFVFAYLALFSPNIVNNLVNVGAIDSATLNLYLIGYIGGAVDALLLAFAVADRVRLLNEENIQLNNNLEEKIAERTIELQQTSDQLVQANESKSRFLAQMSHEIRTPMNAVIGLSQLALKTNLNFEQRDYLQKISSSADVLLGIINDVLDYSKIEAGKLNIEKVYFNLEKVVDRAVNVCSLKAHDKGIEIILDVKPDVPKFIEGDPLRVQQVLVNLISNAVKFTEQGHVSIRISSKLLDDMKYELHFSVVDTGIGMTVEQQQNLFNSFSQGDDSITRKYGGTGLGLSITKELVTLMGGEIWASSKQGLGSAFHFIISFNAKAENLVDKVLKIEGRNIRVLLVDDNLVSRKVLQDMFANHGADVVEAENGIKAIDAVQTSIASEQPFDLIVMDWRMPEMDGIQASKLIKQDLGLTKVPAILMISSYDKDEAKSLSHEVGIDGFIEKPVNQSTLFDALSYCLKLDKLDKLNEQDEFQHTDKLVDLSDVNLLLVEDNKLNRQVAVGFLKDTGIRIEIAENGVQAIDKIMHNKYDLVLMDIQMPEMDGLTATKEIRSIDKFKSLPIIAMTAHAMAGDAQKSLDAGMNDHLTKPIDPEELYRIVIKWIDKNKVKTNDATRYTNSEMGVLQSLTLLDVADALVKMQGRESLYLDVVKTFVEENIKTADKLTLLDINNDSEQLYLKAHSLKSNAAYIGAYELAELAKKLEEAIETKQPRRQLLESVKNKLKSLLDELVPFVDKHFKQNFEIGRFKQKDVDKMFVELTEYLAQSNAKAEDYIPILKQLQYHVEKGEVIERIITAIDEIEYDQALELIKDNNQYFRLVTESS</sequence>
<dbReference type="Pfam" id="PF01627">
    <property type="entry name" value="Hpt"/>
    <property type="match status" value="1"/>
</dbReference>
<comment type="subcellular location">
    <subcellularLocation>
        <location evidence="2">Cell membrane</location>
        <topology evidence="2">Multi-pass membrane protein</topology>
    </subcellularLocation>
</comment>
<evidence type="ECO:0000256" key="11">
    <source>
        <dbReference type="ARBA" id="ARBA00023136"/>
    </source>
</evidence>
<feature type="domain" description="Response regulatory" evidence="17">
    <location>
        <begin position="656"/>
        <end position="778"/>
    </location>
</feature>
<dbReference type="Pfam" id="PF00072">
    <property type="entry name" value="Response_reg"/>
    <property type="match status" value="2"/>
</dbReference>
<dbReference type="SMART" id="SM00388">
    <property type="entry name" value="HisKA"/>
    <property type="match status" value="1"/>
</dbReference>
<dbReference type="InterPro" id="IPR036641">
    <property type="entry name" value="HPT_dom_sf"/>
</dbReference>
<evidence type="ECO:0000259" key="18">
    <source>
        <dbReference type="PROSITE" id="PS50894"/>
    </source>
</evidence>
<dbReference type="SUPFAM" id="SSF52172">
    <property type="entry name" value="CheY-like"/>
    <property type="match status" value="2"/>
</dbReference>
<evidence type="ECO:0000256" key="15">
    <source>
        <dbReference type="SAM" id="Phobius"/>
    </source>
</evidence>
<keyword evidence="20" id="KW-1185">Reference proteome</keyword>
<feature type="transmembrane region" description="Helical" evidence="15">
    <location>
        <begin position="265"/>
        <end position="282"/>
    </location>
</feature>
<reference evidence="19 20" key="1">
    <citation type="submission" date="2024-06" db="EMBL/GenBank/DDBJ databases">
        <authorList>
            <person name="Chen R.Y."/>
        </authorList>
    </citation>
    <scope>NUCLEOTIDE SEQUENCE [LARGE SCALE GENOMIC DNA]</scope>
    <source>
        <strain evidence="19 20">D2</strain>
    </source>
</reference>
<evidence type="ECO:0000256" key="3">
    <source>
        <dbReference type="ARBA" id="ARBA00012438"/>
    </source>
</evidence>
<keyword evidence="9 15" id="KW-1133">Transmembrane helix</keyword>
<keyword evidence="4" id="KW-1003">Cell membrane</keyword>
<accession>A0ABV1RKN5</accession>
<dbReference type="Gene3D" id="1.20.120.160">
    <property type="entry name" value="HPT domain"/>
    <property type="match status" value="1"/>
</dbReference>
<dbReference type="InterPro" id="IPR003594">
    <property type="entry name" value="HATPase_dom"/>
</dbReference>
<dbReference type="InterPro" id="IPR004358">
    <property type="entry name" value="Sig_transdc_His_kin-like_C"/>
</dbReference>
<evidence type="ECO:0000259" key="17">
    <source>
        <dbReference type="PROSITE" id="PS50110"/>
    </source>
</evidence>
<feature type="transmembrane region" description="Helical" evidence="15">
    <location>
        <begin position="232"/>
        <end position="253"/>
    </location>
</feature>
<dbReference type="CDD" id="cd17546">
    <property type="entry name" value="REC_hyHK_CKI1_RcsC-like"/>
    <property type="match status" value="2"/>
</dbReference>
<dbReference type="InterPro" id="IPR008207">
    <property type="entry name" value="Sig_transdc_His_kin_Hpt_dom"/>
</dbReference>
<evidence type="ECO:0000256" key="2">
    <source>
        <dbReference type="ARBA" id="ARBA00004651"/>
    </source>
</evidence>
<dbReference type="EMBL" id="JBELOE010000265">
    <property type="protein sequence ID" value="MER2493503.1"/>
    <property type="molecule type" value="Genomic_DNA"/>
</dbReference>
<feature type="transmembrane region" description="Helical" evidence="15">
    <location>
        <begin position="173"/>
        <end position="195"/>
    </location>
</feature>
<keyword evidence="14" id="KW-0175">Coiled coil</keyword>
<dbReference type="Gene3D" id="1.10.287.130">
    <property type="match status" value="1"/>
</dbReference>
<gene>
    <name evidence="19" type="ORF">ABS311_16615</name>
</gene>
<dbReference type="PANTHER" id="PTHR45339">
    <property type="entry name" value="HYBRID SIGNAL TRANSDUCTION HISTIDINE KINASE J"/>
    <property type="match status" value="1"/>
</dbReference>
<dbReference type="PROSITE" id="PS50109">
    <property type="entry name" value="HIS_KIN"/>
    <property type="match status" value="1"/>
</dbReference>
<evidence type="ECO:0000256" key="4">
    <source>
        <dbReference type="ARBA" id="ARBA00022475"/>
    </source>
</evidence>
<keyword evidence="8" id="KW-0067">ATP-binding</keyword>
<dbReference type="PANTHER" id="PTHR45339:SF1">
    <property type="entry name" value="HYBRID SIGNAL TRANSDUCTION HISTIDINE KINASE J"/>
    <property type="match status" value="1"/>
</dbReference>
<dbReference type="InterPro" id="IPR005467">
    <property type="entry name" value="His_kinase_dom"/>
</dbReference>
<feature type="transmembrane region" description="Helical" evidence="15">
    <location>
        <begin position="319"/>
        <end position="337"/>
    </location>
</feature>
<evidence type="ECO:0000313" key="20">
    <source>
        <dbReference type="Proteomes" id="UP001467690"/>
    </source>
</evidence>
<dbReference type="Gene3D" id="3.40.50.2300">
    <property type="match status" value="2"/>
</dbReference>
<dbReference type="EC" id="2.7.13.3" evidence="3"/>
<evidence type="ECO:0000256" key="6">
    <source>
        <dbReference type="ARBA" id="ARBA00022692"/>
    </source>
</evidence>
<feature type="coiled-coil region" evidence="14">
    <location>
        <begin position="372"/>
        <end position="403"/>
    </location>
</feature>
<keyword evidence="7" id="KW-0547">Nucleotide-binding</keyword>
<evidence type="ECO:0000256" key="1">
    <source>
        <dbReference type="ARBA" id="ARBA00000085"/>
    </source>
</evidence>
<feature type="domain" description="Response regulatory" evidence="17">
    <location>
        <begin position="805"/>
        <end position="921"/>
    </location>
</feature>
<name>A0ABV1RKN5_9ALTE</name>
<dbReference type="InterPro" id="IPR036097">
    <property type="entry name" value="HisK_dim/P_sf"/>
</dbReference>
<evidence type="ECO:0000256" key="9">
    <source>
        <dbReference type="ARBA" id="ARBA00022989"/>
    </source>
</evidence>
<comment type="catalytic activity">
    <reaction evidence="1">
        <text>ATP + protein L-histidine = ADP + protein N-phospho-L-histidine.</text>
        <dbReference type="EC" id="2.7.13.3"/>
    </reaction>
</comment>
<feature type="transmembrane region" description="Helical" evidence="15">
    <location>
        <begin position="288"/>
        <end position="307"/>
    </location>
</feature>
<evidence type="ECO:0000256" key="10">
    <source>
        <dbReference type="ARBA" id="ARBA00023012"/>
    </source>
</evidence>
<feature type="modified residue" description="4-aspartylphosphate" evidence="13">
    <location>
        <position position="710"/>
    </location>
</feature>
<dbReference type="SUPFAM" id="SSF55874">
    <property type="entry name" value="ATPase domain of HSP90 chaperone/DNA topoisomerase II/histidine kinase"/>
    <property type="match status" value="1"/>
</dbReference>
<keyword evidence="10" id="KW-0902">Two-component regulatory system</keyword>
<evidence type="ECO:0000256" key="12">
    <source>
        <dbReference type="PROSITE-ProRule" id="PRU00110"/>
    </source>
</evidence>
<dbReference type="SUPFAM" id="SSF47226">
    <property type="entry name" value="Histidine-containing phosphotransfer domain, HPT domain"/>
    <property type="match status" value="1"/>
</dbReference>
<organism evidence="19 20">
    <name type="scientific">Catenovulum sediminis</name>
    <dbReference type="NCBI Taxonomy" id="1740262"/>
    <lineage>
        <taxon>Bacteria</taxon>
        <taxon>Pseudomonadati</taxon>
        <taxon>Pseudomonadota</taxon>
        <taxon>Gammaproteobacteria</taxon>
        <taxon>Alteromonadales</taxon>
        <taxon>Alteromonadaceae</taxon>
        <taxon>Catenovulum</taxon>
    </lineage>
</organism>
<evidence type="ECO:0000256" key="14">
    <source>
        <dbReference type="SAM" id="Coils"/>
    </source>
</evidence>
<dbReference type="InterPro" id="IPR003661">
    <property type="entry name" value="HisK_dim/P_dom"/>
</dbReference>
<feature type="domain" description="HPt" evidence="18">
    <location>
        <begin position="960"/>
        <end position="1055"/>
    </location>
</feature>
<dbReference type="CDD" id="cd16922">
    <property type="entry name" value="HATPase_EvgS-ArcB-TorS-like"/>
    <property type="match status" value="1"/>
</dbReference>
<dbReference type="InterPro" id="IPR011006">
    <property type="entry name" value="CheY-like_superfamily"/>
</dbReference>
<keyword evidence="6 15" id="KW-0812">Transmembrane</keyword>
<dbReference type="PROSITE" id="PS50110">
    <property type="entry name" value="RESPONSE_REGULATORY"/>
    <property type="match status" value="2"/>
</dbReference>
<keyword evidence="5 13" id="KW-0597">Phosphoprotein</keyword>
<dbReference type="Pfam" id="PF02518">
    <property type="entry name" value="HATPase_c"/>
    <property type="match status" value="1"/>
</dbReference>
<feature type="domain" description="Histidine kinase" evidence="16">
    <location>
        <begin position="417"/>
        <end position="638"/>
    </location>
</feature>
<feature type="transmembrane region" description="Helical" evidence="15">
    <location>
        <begin position="202"/>
        <end position="220"/>
    </location>
</feature>
<dbReference type="Pfam" id="PF00512">
    <property type="entry name" value="HisKA"/>
    <property type="match status" value="1"/>
</dbReference>
<dbReference type="Proteomes" id="UP001467690">
    <property type="component" value="Unassembled WGS sequence"/>
</dbReference>
<dbReference type="RefSeq" id="WP_350402650.1">
    <property type="nucleotide sequence ID" value="NZ_JBELOE010000265.1"/>
</dbReference>
<evidence type="ECO:0000256" key="8">
    <source>
        <dbReference type="ARBA" id="ARBA00022840"/>
    </source>
</evidence>
<dbReference type="Pfam" id="PF07695">
    <property type="entry name" value="7TMR-DISM_7TM"/>
    <property type="match status" value="1"/>
</dbReference>
<evidence type="ECO:0000259" key="16">
    <source>
        <dbReference type="PROSITE" id="PS50109"/>
    </source>
</evidence>
<dbReference type="PROSITE" id="PS50894">
    <property type="entry name" value="HPT"/>
    <property type="match status" value="1"/>
</dbReference>
<dbReference type="InterPro" id="IPR001789">
    <property type="entry name" value="Sig_transdc_resp-reg_receiver"/>
</dbReference>